<accession>A0ABX5UYB3</accession>
<protein>
    <recommendedName>
        <fullName evidence="3">DUF2442 domain-containing protein</fullName>
    </recommendedName>
</protein>
<proteinExistence type="predicted"/>
<dbReference type="RefSeq" id="WP_009112604.1">
    <property type="nucleotide sequence ID" value="NZ_CP034036.1"/>
</dbReference>
<reference evidence="1 2" key="1">
    <citation type="submission" date="2018-11" db="EMBL/GenBank/DDBJ databases">
        <title>Genome sequences of Brenneria nigrifluens and Brenneria rubrifaciens.</title>
        <authorList>
            <person name="Poret-Peterson A.T."/>
            <person name="McClean A.E."/>
            <person name="Kluepfel D.A."/>
        </authorList>
    </citation>
    <scope>NUCLEOTIDE SEQUENCE [LARGE SCALE GENOMIC DNA]</scope>
    <source>
        <strain evidence="1 2">ATCC 13028</strain>
    </source>
</reference>
<dbReference type="Proteomes" id="UP000303847">
    <property type="component" value="Chromosome"/>
</dbReference>
<evidence type="ECO:0000313" key="2">
    <source>
        <dbReference type="Proteomes" id="UP000303847"/>
    </source>
</evidence>
<gene>
    <name evidence="1" type="ORF">EH206_09775</name>
</gene>
<evidence type="ECO:0000313" key="1">
    <source>
        <dbReference type="EMBL" id="QCR04436.1"/>
    </source>
</evidence>
<sequence length="86" mass="10092">MFTDLKSQPEKFIKLQSIEPFNHLYFDIADVVILEVGSDGSVYVELNGIFRRWYNADFVKSLPATKSQAKESQGHWMPYRMREMSQ</sequence>
<evidence type="ECO:0008006" key="3">
    <source>
        <dbReference type="Google" id="ProtNLM"/>
    </source>
</evidence>
<keyword evidence="2" id="KW-1185">Reference proteome</keyword>
<organism evidence="1 2">
    <name type="scientific">Brenneria nigrifluens DSM 30175 = ATCC 13028</name>
    <dbReference type="NCBI Taxonomy" id="1121120"/>
    <lineage>
        <taxon>Bacteria</taxon>
        <taxon>Pseudomonadati</taxon>
        <taxon>Pseudomonadota</taxon>
        <taxon>Gammaproteobacteria</taxon>
        <taxon>Enterobacterales</taxon>
        <taxon>Pectobacteriaceae</taxon>
        <taxon>Brenneria</taxon>
    </lineage>
</organism>
<dbReference type="EMBL" id="CP034036">
    <property type="protein sequence ID" value="QCR04436.1"/>
    <property type="molecule type" value="Genomic_DNA"/>
</dbReference>
<name>A0ABX5UYB3_9GAMM</name>